<keyword evidence="3" id="KW-0963">Cytoplasm</keyword>
<evidence type="ECO:0000256" key="3">
    <source>
        <dbReference type="ARBA" id="ARBA00022490"/>
    </source>
</evidence>
<name>A0ABR2FIR1_9ROSI</name>
<proteinExistence type="inferred from homology"/>
<evidence type="ECO:0000256" key="1">
    <source>
        <dbReference type="ARBA" id="ARBA00004496"/>
    </source>
</evidence>
<dbReference type="InterPro" id="IPR002109">
    <property type="entry name" value="Glutaredoxin"/>
</dbReference>
<comment type="subcellular location">
    <subcellularLocation>
        <location evidence="1">Cytoplasm</location>
    </subcellularLocation>
</comment>
<keyword evidence="7" id="KW-1185">Reference proteome</keyword>
<evidence type="ECO:0000256" key="4">
    <source>
        <dbReference type="ARBA" id="ARBA00023284"/>
    </source>
</evidence>
<dbReference type="NCBIfam" id="TIGR02189">
    <property type="entry name" value="GlrX-like_plant"/>
    <property type="match status" value="1"/>
</dbReference>
<accession>A0ABR2FIR1</accession>
<reference evidence="6 7" key="1">
    <citation type="journal article" date="2024" name="G3 (Bethesda)">
        <title>Genome assembly of Hibiscus sabdariffa L. provides insights into metabolisms of medicinal natural products.</title>
        <authorList>
            <person name="Kim T."/>
        </authorList>
    </citation>
    <scope>NUCLEOTIDE SEQUENCE [LARGE SCALE GENOMIC DNA]</scope>
    <source>
        <strain evidence="6">TK-2024</strain>
        <tissue evidence="6">Old leaves</tissue>
    </source>
</reference>
<evidence type="ECO:0000259" key="5">
    <source>
        <dbReference type="Pfam" id="PF00462"/>
    </source>
</evidence>
<dbReference type="InterPro" id="IPR011905">
    <property type="entry name" value="GlrX-like_pln_2"/>
</dbReference>
<dbReference type="EMBL" id="JBBPBM010000006">
    <property type="protein sequence ID" value="KAK8580641.1"/>
    <property type="molecule type" value="Genomic_DNA"/>
</dbReference>
<dbReference type="Pfam" id="PF00462">
    <property type="entry name" value="Glutaredoxin"/>
    <property type="match status" value="1"/>
</dbReference>
<dbReference type="PROSITE" id="PS51354">
    <property type="entry name" value="GLUTAREDOXIN_2"/>
    <property type="match status" value="1"/>
</dbReference>
<organism evidence="6 7">
    <name type="scientific">Hibiscus sabdariffa</name>
    <name type="common">roselle</name>
    <dbReference type="NCBI Taxonomy" id="183260"/>
    <lineage>
        <taxon>Eukaryota</taxon>
        <taxon>Viridiplantae</taxon>
        <taxon>Streptophyta</taxon>
        <taxon>Embryophyta</taxon>
        <taxon>Tracheophyta</taxon>
        <taxon>Spermatophyta</taxon>
        <taxon>Magnoliopsida</taxon>
        <taxon>eudicotyledons</taxon>
        <taxon>Gunneridae</taxon>
        <taxon>Pentapetalae</taxon>
        <taxon>rosids</taxon>
        <taxon>malvids</taxon>
        <taxon>Malvales</taxon>
        <taxon>Malvaceae</taxon>
        <taxon>Malvoideae</taxon>
        <taxon>Hibiscus</taxon>
    </lineage>
</organism>
<sequence>MLGIRSPSGDVRQHHPRPLDVQDCVTGVDLRVFSPFIYPLSNNIIPASPFPIHILYTMQEAIPYKSHIVATTGGRSPLLNSLEGTDNGGGRRLVTNGSETSVRKLVVENAVIVFGRRGCCMSHVVNRLLLGLGANPAVCEVDEEKEEALLNELSIINGGGIQFPVVFMGGKLFGGLDRVMSTHITGELVPILKEAGALWL</sequence>
<protein>
    <recommendedName>
        <fullName evidence="5">Glutaredoxin domain-containing protein</fullName>
    </recommendedName>
</protein>
<evidence type="ECO:0000256" key="2">
    <source>
        <dbReference type="ARBA" id="ARBA00007568"/>
    </source>
</evidence>
<comment type="similarity">
    <text evidence="2">Belongs to the glutaredoxin family. CC-type subfamily.</text>
</comment>
<dbReference type="PANTHER" id="PTHR10168">
    <property type="entry name" value="GLUTAREDOXIN"/>
    <property type="match status" value="1"/>
</dbReference>
<feature type="domain" description="Glutaredoxin" evidence="5">
    <location>
        <begin position="111"/>
        <end position="172"/>
    </location>
</feature>
<dbReference type="SUPFAM" id="SSF52833">
    <property type="entry name" value="Thioredoxin-like"/>
    <property type="match status" value="1"/>
</dbReference>
<evidence type="ECO:0000313" key="7">
    <source>
        <dbReference type="Proteomes" id="UP001472677"/>
    </source>
</evidence>
<dbReference type="InterPro" id="IPR036249">
    <property type="entry name" value="Thioredoxin-like_sf"/>
</dbReference>
<dbReference type="Proteomes" id="UP001472677">
    <property type="component" value="Unassembled WGS sequence"/>
</dbReference>
<keyword evidence="4" id="KW-0676">Redox-active center</keyword>
<evidence type="ECO:0000313" key="6">
    <source>
        <dbReference type="EMBL" id="KAK8580641.1"/>
    </source>
</evidence>
<comment type="caution">
    <text evidence="6">The sequence shown here is derived from an EMBL/GenBank/DDBJ whole genome shotgun (WGS) entry which is preliminary data.</text>
</comment>
<gene>
    <name evidence="6" type="ORF">V6N12_070902</name>
</gene>
<dbReference type="Gene3D" id="3.40.30.10">
    <property type="entry name" value="Glutaredoxin"/>
    <property type="match status" value="1"/>
</dbReference>